<dbReference type="Gene3D" id="3.40.50.1820">
    <property type="entry name" value="alpha/beta hydrolase"/>
    <property type="match status" value="1"/>
</dbReference>
<dbReference type="SUPFAM" id="SSF52129">
    <property type="entry name" value="Caspase-like"/>
    <property type="match status" value="1"/>
</dbReference>
<dbReference type="InterPro" id="IPR029058">
    <property type="entry name" value="AB_hydrolase_fold"/>
</dbReference>
<dbReference type="Proteomes" id="UP000667802">
    <property type="component" value="Unassembled WGS sequence"/>
</dbReference>
<dbReference type="PANTHER" id="PTHR48104:SF30">
    <property type="entry name" value="METACASPASE-1"/>
    <property type="match status" value="1"/>
</dbReference>
<evidence type="ECO:0000259" key="2">
    <source>
        <dbReference type="Pfam" id="PF24096"/>
    </source>
</evidence>
<dbReference type="InterPro" id="IPR055803">
    <property type="entry name" value="DUF7379"/>
</dbReference>
<comment type="caution">
    <text evidence="3">The sequence shown here is derived from an EMBL/GenBank/DDBJ whole genome shotgun (WGS) entry which is preliminary data.</text>
</comment>
<gene>
    <name evidence="3" type="ORF">G7B40_002475</name>
</gene>
<dbReference type="InterPro" id="IPR011600">
    <property type="entry name" value="Pept_C14_caspase"/>
</dbReference>
<evidence type="ECO:0000313" key="4">
    <source>
        <dbReference type="Proteomes" id="UP000667802"/>
    </source>
</evidence>
<feature type="domain" description="Peptidase C14 caspase" evidence="1">
    <location>
        <begin position="9"/>
        <end position="279"/>
    </location>
</feature>
<evidence type="ECO:0000313" key="3">
    <source>
        <dbReference type="EMBL" id="MDR9893454.1"/>
    </source>
</evidence>
<dbReference type="Pfam" id="PF00656">
    <property type="entry name" value="Peptidase_C14"/>
    <property type="match status" value="1"/>
</dbReference>
<dbReference type="GO" id="GO:0006508">
    <property type="term" value="P:proteolysis"/>
    <property type="evidence" value="ECO:0007669"/>
    <property type="project" value="InterPro"/>
</dbReference>
<dbReference type="Pfam" id="PF24096">
    <property type="entry name" value="DUF7379"/>
    <property type="match status" value="1"/>
</dbReference>
<sequence length="1217" mass="135932">MAHNRPKLYALMVGIDQYKKVSNLNGCVNDITAVKEFLDNRLDKETYTLVDPLMLTNGDATREKIIGGFTNYLSQAGKGDVVLFYFCGHGAREKAGEEFKDWELDNAHETIVCYDSRSEVGGKIVPDLADKELRYLISQVADQGENSPDHVLVVFDCCHSSSGTRDLDDAEGIRQLDNIAPAREYSNFCFANNITKDQLSSETFPQGGHTFIAACLNTETAKEFPIPGSDTKATKRGLFTYSLVKELESQNAALSYENLIHQVRTRVTGVRLYQNPQLEFIEGMEPKKSGRIPSENLETKTLAFLGKPAIIKPRDPSFTLKYRPHVQATTSGDPEQQAEWIINAGAFQGIQKDMDLAVYPEDSKYEKFEISKPVFIKDGSKVAEQARIKVVEVRATESVIEFVSDTLTQDSSKQFPAIIIKRPVPKVLFYFDFEGEKGANRELLEKVKEKLEEWRSLAVGVIDDREQAHQYRLYVCNQQFEIRDGIDNRLLIEPFAAEDNDISISLAARRVEHIAKWITTRDLENPNSSIDKDGIKIEVTYQGVTSKEPHLVLYQQENDKPKIRVEIKNQSHKRLFFTILDICDDFSINDPGIIYDGENKAQWLEIEAGDTCTMKYKTSQGKLREDIPIGIPTPNNKNAQAKARYQKLTEYGETFKLIASTHPFPVEQFQLRSLPLPGDSGERQVGDDEEPPVGDWVTKQFSFTFIRSKPSVAINPNTQTELSKGISIQLPDGFSANASLKPVSTALEERSLGSNVELPLLKDAEAFDLIDRRRGDRDISQIPAQQLSVLELSGSSLAIDQVTPESPIVISSDRSLEPDEGVLALAHDGNFWLPVGYAMPKGGNKTEIEVQHVFTRNSNDMQDGDRKVSEAISLCFLKVALQRKHTAWLRKATFDSAGKVLFTPKGDLESVREAVAHAEHIVIFIHGILGDTESMIPSAQTAGLLNSSGSQEQGKYDLVLAFDYESLNTEIQETAEILKQQLEQVGLSEGHNKTLHIIAHSMGGLVSRSFIEQLDGNKIVNHLIMVGTPNQGSEWSSVYQLATLLLSVGLNFIPKSFVAGPLVSLLAKKSTEEMSKTLAQMNIQKSAFLAKLRHSKDPQCPYTIIAGDTQLNRELNTTAENLLKALEQKVWKGLEFPFQGQRNDIAVTVESILSREVFKGRNPEVNFFDQIACNHLVYFQDQNGLNALSRAVRQAFDLPVESENSSFKENLPPILLG</sequence>
<dbReference type="SUPFAM" id="SSF53474">
    <property type="entry name" value="alpha/beta-Hydrolases"/>
    <property type="match status" value="1"/>
</dbReference>
<feature type="domain" description="DUF7379" evidence="2">
    <location>
        <begin position="923"/>
        <end position="1059"/>
    </location>
</feature>
<proteinExistence type="predicted"/>
<accession>A0AAP5I473</accession>
<dbReference type="EMBL" id="JAALHA020000001">
    <property type="protein sequence ID" value="MDR9893454.1"/>
    <property type="molecule type" value="Genomic_DNA"/>
</dbReference>
<dbReference type="Gene3D" id="3.40.50.1460">
    <property type="match status" value="1"/>
</dbReference>
<organism evidence="3 4">
    <name type="scientific">Aetokthonos hydrillicola Thurmond2011</name>
    <dbReference type="NCBI Taxonomy" id="2712845"/>
    <lineage>
        <taxon>Bacteria</taxon>
        <taxon>Bacillati</taxon>
        <taxon>Cyanobacteriota</taxon>
        <taxon>Cyanophyceae</taxon>
        <taxon>Nostocales</taxon>
        <taxon>Hapalosiphonaceae</taxon>
        <taxon>Aetokthonos</taxon>
    </lineage>
</organism>
<dbReference type="AlphaFoldDB" id="A0AAP5I473"/>
<name>A0AAP5I473_9CYAN</name>
<dbReference type="RefSeq" id="WP_208353285.1">
    <property type="nucleotide sequence ID" value="NZ_JAALHA020000001.1"/>
</dbReference>
<dbReference type="InterPro" id="IPR050452">
    <property type="entry name" value="Metacaspase"/>
</dbReference>
<dbReference type="PANTHER" id="PTHR48104">
    <property type="entry name" value="METACASPASE-4"/>
    <property type="match status" value="1"/>
</dbReference>
<dbReference type="GO" id="GO:0005737">
    <property type="term" value="C:cytoplasm"/>
    <property type="evidence" value="ECO:0007669"/>
    <property type="project" value="TreeGrafter"/>
</dbReference>
<evidence type="ECO:0000259" key="1">
    <source>
        <dbReference type="Pfam" id="PF00656"/>
    </source>
</evidence>
<dbReference type="GO" id="GO:0004197">
    <property type="term" value="F:cysteine-type endopeptidase activity"/>
    <property type="evidence" value="ECO:0007669"/>
    <property type="project" value="InterPro"/>
</dbReference>
<keyword evidence="4" id="KW-1185">Reference proteome</keyword>
<protein>
    <submittedName>
        <fullName evidence="3">Caspase family protein</fullName>
    </submittedName>
</protein>
<dbReference type="InterPro" id="IPR029030">
    <property type="entry name" value="Caspase-like_dom_sf"/>
</dbReference>
<reference evidence="4" key="1">
    <citation type="journal article" date="2021" name="Science">
        <title>Hunting the eagle killer: A cyanobacterial neurotoxin causes vacuolar myelinopathy.</title>
        <authorList>
            <person name="Breinlinger S."/>
            <person name="Phillips T.J."/>
            <person name="Haram B.N."/>
            <person name="Mares J."/>
            <person name="Martinez Yerena J.A."/>
            <person name="Hrouzek P."/>
            <person name="Sobotka R."/>
            <person name="Henderson W.M."/>
            <person name="Schmieder P."/>
            <person name="Williams S.M."/>
            <person name="Lauderdale J.D."/>
            <person name="Wilde H.D."/>
            <person name="Gerrin W."/>
            <person name="Kust A."/>
            <person name="Washington J.W."/>
            <person name="Wagner C."/>
            <person name="Geier B."/>
            <person name="Liebeke M."/>
            <person name="Enke H."/>
            <person name="Niedermeyer T.H.J."/>
            <person name="Wilde S.B."/>
        </authorList>
    </citation>
    <scope>NUCLEOTIDE SEQUENCE [LARGE SCALE GENOMIC DNA]</scope>
    <source>
        <strain evidence="4">Thurmond2011</strain>
    </source>
</reference>